<dbReference type="AlphaFoldDB" id="A0A8J7WUS1"/>
<dbReference type="CDD" id="cd01392">
    <property type="entry name" value="HTH_LacI"/>
    <property type="match status" value="1"/>
</dbReference>
<dbReference type="GO" id="GO:0000976">
    <property type="term" value="F:transcription cis-regulatory region binding"/>
    <property type="evidence" value="ECO:0007669"/>
    <property type="project" value="TreeGrafter"/>
</dbReference>
<dbReference type="Gene3D" id="1.10.260.40">
    <property type="entry name" value="lambda repressor-like DNA-binding domains"/>
    <property type="match status" value="1"/>
</dbReference>
<name>A0A8J7WUS1_9ACTN</name>
<dbReference type="PANTHER" id="PTHR30146:SF155">
    <property type="entry name" value="ALANINE RACEMASE"/>
    <property type="match status" value="1"/>
</dbReference>
<evidence type="ECO:0000256" key="1">
    <source>
        <dbReference type="ARBA" id="ARBA00023015"/>
    </source>
</evidence>
<feature type="domain" description="HTH lacI-type" evidence="4">
    <location>
        <begin position="2"/>
        <end position="56"/>
    </location>
</feature>
<dbReference type="InterPro" id="IPR028082">
    <property type="entry name" value="Peripla_BP_I"/>
</dbReference>
<proteinExistence type="predicted"/>
<dbReference type="EMBL" id="JAGSXH010000140">
    <property type="protein sequence ID" value="MBS2966332.1"/>
    <property type="molecule type" value="Genomic_DNA"/>
</dbReference>
<dbReference type="Proteomes" id="UP000677913">
    <property type="component" value="Unassembled WGS sequence"/>
</dbReference>
<gene>
    <name evidence="5" type="ORF">KGA66_25020</name>
</gene>
<dbReference type="SMART" id="SM00354">
    <property type="entry name" value="HTH_LACI"/>
    <property type="match status" value="1"/>
</dbReference>
<evidence type="ECO:0000313" key="6">
    <source>
        <dbReference type="Proteomes" id="UP000677913"/>
    </source>
</evidence>
<dbReference type="SUPFAM" id="SSF47413">
    <property type="entry name" value="lambda repressor-like DNA-binding domains"/>
    <property type="match status" value="1"/>
</dbReference>
<dbReference type="InterPro" id="IPR000843">
    <property type="entry name" value="HTH_LacI"/>
</dbReference>
<keyword evidence="2 5" id="KW-0238">DNA-binding</keyword>
<keyword evidence="3" id="KW-0804">Transcription</keyword>
<organism evidence="5 6">
    <name type="scientific">Actinocrinis puniceicyclus</name>
    <dbReference type="NCBI Taxonomy" id="977794"/>
    <lineage>
        <taxon>Bacteria</taxon>
        <taxon>Bacillati</taxon>
        <taxon>Actinomycetota</taxon>
        <taxon>Actinomycetes</taxon>
        <taxon>Catenulisporales</taxon>
        <taxon>Actinospicaceae</taxon>
        <taxon>Actinocrinis</taxon>
    </lineage>
</organism>
<dbReference type="Pfam" id="PF13377">
    <property type="entry name" value="Peripla_BP_3"/>
    <property type="match status" value="1"/>
</dbReference>
<dbReference type="InterPro" id="IPR046335">
    <property type="entry name" value="LacI/GalR-like_sensor"/>
</dbReference>
<evidence type="ECO:0000256" key="3">
    <source>
        <dbReference type="ARBA" id="ARBA00023163"/>
    </source>
</evidence>
<dbReference type="PROSITE" id="PS50932">
    <property type="entry name" value="HTH_LACI_2"/>
    <property type="match status" value="1"/>
</dbReference>
<keyword evidence="6" id="KW-1185">Reference proteome</keyword>
<keyword evidence="1" id="KW-0805">Transcription regulation</keyword>
<protein>
    <submittedName>
        <fullName evidence="5">LacI family DNA-binding transcriptional regulator</fullName>
    </submittedName>
</protein>
<reference evidence="5" key="1">
    <citation type="submission" date="2021-04" db="EMBL/GenBank/DDBJ databases">
        <title>Genome based classification of Actinospica acidithermotolerans sp. nov., an actinobacterium isolated from an Indonesian hot spring.</title>
        <authorList>
            <person name="Kusuma A.B."/>
            <person name="Putra K.E."/>
            <person name="Nafisah S."/>
            <person name="Loh J."/>
            <person name="Nouioui I."/>
            <person name="Goodfellow M."/>
        </authorList>
    </citation>
    <scope>NUCLEOTIDE SEQUENCE</scope>
    <source>
        <strain evidence="5">DSM 45618</strain>
    </source>
</reference>
<comment type="caution">
    <text evidence="5">The sequence shown here is derived from an EMBL/GenBank/DDBJ whole genome shotgun (WGS) entry which is preliminary data.</text>
</comment>
<dbReference type="PANTHER" id="PTHR30146">
    <property type="entry name" value="LACI-RELATED TRANSCRIPTIONAL REPRESSOR"/>
    <property type="match status" value="1"/>
</dbReference>
<sequence length="346" mass="36666">MAGIRELARECGVSVATVSRALNGHPEVSDTTRRQIQEAARRLGYRPSQSARALVRGKSDTVGLLWDTGYELAGRRHPFLLALLVGVKRALSTSGRHMLLLNVDDHHSGESAYLDIASQHQLDGVVMMGVDEQHPAMTTLYGSGFPCVALDLPISGPRATYVTSDNYAGAAQAVRYLHGLGHREIATITGPLDLLPAVQRLAGFEDAVRELGIKAPPEYVEHGDFFLDSGYACARRLAALPNRPTAVFVAGDEMAVGAMHALGDAGIAIPGDMAVVGFDDIEAASLVRPALTTIAQDPIALGAAAVAVLLALVDTPLTDTQRLAQVSVPRTVATRLVVRRSCAPSQ</sequence>
<dbReference type="Pfam" id="PF00356">
    <property type="entry name" value="LacI"/>
    <property type="match status" value="1"/>
</dbReference>
<dbReference type="GO" id="GO:0003700">
    <property type="term" value="F:DNA-binding transcription factor activity"/>
    <property type="evidence" value="ECO:0007669"/>
    <property type="project" value="TreeGrafter"/>
</dbReference>
<evidence type="ECO:0000313" key="5">
    <source>
        <dbReference type="EMBL" id="MBS2966332.1"/>
    </source>
</evidence>
<evidence type="ECO:0000259" key="4">
    <source>
        <dbReference type="PROSITE" id="PS50932"/>
    </source>
</evidence>
<dbReference type="SUPFAM" id="SSF53822">
    <property type="entry name" value="Periplasmic binding protein-like I"/>
    <property type="match status" value="1"/>
</dbReference>
<evidence type="ECO:0000256" key="2">
    <source>
        <dbReference type="ARBA" id="ARBA00023125"/>
    </source>
</evidence>
<dbReference type="CDD" id="cd06267">
    <property type="entry name" value="PBP1_LacI_sugar_binding-like"/>
    <property type="match status" value="1"/>
</dbReference>
<dbReference type="Gene3D" id="3.40.50.2300">
    <property type="match status" value="2"/>
</dbReference>
<dbReference type="RefSeq" id="WP_211471304.1">
    <property type="nucleotide sequence ID" value="NZ_JAGSXH010000140.1"/>
</dbReference>
<accession>A0A8J7WUS1</accession>
<dbReference type="InterPro" id="IPR010982">
    <property type="entry name" value="Lambda_DNA-bd_dom_sf"/>
</dbReference>